<dbReference type="InterPro" id="IPR006597">
    <property type="entry name" value="Sel1-like"/>
</dbReference>
<dbReference type="SMART" id="SM00671">
    <property type="entry name" value="SEL1"/>
    <property type="match status" value="8"/>
</dbReference>
<organism evidence="3 4">
    <name type="scientific">Tritrichomonas foetus</name>
    <dbReference type="NCBI Taxonomy" id="1144522"/>
    <lineage>
        <taxon>Eukaryota</taxon>
        <taxon>Metamonada</taxon>
        <taxon>Parabasalia</taxon>
        <taxon>Tritrichomonadida</taxon>
        <taxon>Tritrichomonadidae</taxon>
        <taxon>Tritrichomonas</taxon>
    </lineage>
</organism>
<comment type="similarity">
    <text evidence="1">Belongs to the sel-1 family.</text>
</comment>
<proteinExistence type="inferred from homology"/>
<dbReference type="VEuPathDB" id="TrichDB:TRFO_09672"/>
<sequence length="795" mass="89129">MSNFNRGFSSRHDNICKSIRITIINIVGITTPEPHQYFIKIHFPREEIDYTSPRIKSCGPLNFKYSVRFVPDDLLRNDLSLIFFDRLKLTLFQCSGSRKKYIASFPINLSLLINKKQVTFLKKSLSTKVGKVLTAKIECKWEASFDRNSRRNTNLRIFNMSDFETIQTISNTKSTTFQIVKQKKNDKIFAMKILNHNDRLAALSQGTDHESDALVTFNHPSILHIVGFIPRRFINRQQSAIVMDYIPNDTLQSILDTKHPHPGWCPTSKSKVLYGIAYGLQLLHTNGLMHNDLTPESILIDENFEPLIGDMGLARKETKDLEVKDLVYKAPEILFGKPYSYSADVYSFGMLLYHIVTGCSPYLGYTAPELMNAVIHGIKPQLPYDTPRNFVELIDICLAYDPLLRPNLEELVKMSNIFMFPGTKIDTFEDYCDKMNGKSNRKEKHKSLERIEIAAKQGIAYSQFLFALLMKKERVEMDFFKLSADQGIPEAQYDYGVMLAEGIGVAKNRCEAALYFKKSADKGNAKAALNIGMMLAEGKSVIRNDREAIQYFMESATQGNPKAQVNLGLMWMTGRGVRRNEGEAYKYYKMAADQGDPQAMYNLAILMSKGRSGIRNDSIAVRYFKKAADLGIVKAMFSMGLALLEGKGITQNDGEASHYFKIAADCGMPPAQLNISILLSKGQGIAKDELSSLNYIKNAADAGESEAQNLLGMMLLNGKCVKRNLLSAAKYLGDSAAGGCTKAMVNIGMMFLKGKGVKQNDKTAFKCFKVAAAKGNENAKRNIQMMVKSGRVKCP</sequence>
<dbReference type="Proteomes" id="UP000179807">
    <property type="component" value="Unassembled WGS sequence"/>
</dbReference>
<dbReference type="AlphaFoldDB" id="A0A1J4JFP2"/>
<accession>A0A1J4JFP2</accession>
<dbReference type="GO" id="GO:0005524">
    <property type="term" value="F:ATP binding"/>
    <property type="evidence" value="ECO:0007669"/>
    <property type="project" value="InterPro"/>
</dbReference>
<dbReference type="Pfam" id="PF08238">
    <property type="entry name" value="Sel1"/>
    <property type="match status" value="8"/>
</dbReference>
<dbReference type="Pfam" id="PF00069">
    <property type="entry name" value="Pkinase"/>
    <property type="match status" value="1"/>
</dbReference>
<comment type="caution">
    <text evidence="3">The sequence shown here is derived from an EMBL/GenBank/DDBJ whole genome shotgun (WGS) entry which is preliminary data.</text>
</comment>
<dbReference type="RefSeq" id="XP_068350240.1">
    <property type="nucleotide sequence ID" value="XM_068494987.1"/>
</dbReference>
<gene>
    <name evidence="3" type="ORF">TRFO_09672</name>
</gene>
<dbReference type="InterPro" id="IPR011009">
    <property type="entry name" value="Kinase-like_dom_sf"/>
</dbReference>
<dbReference type="PANTHER" id="PTHR11102:SF160">
    <property type="entry name" value="ERAD-ASSOCIATED E3 UBIQUITIN-PROTEIN LIGASE COMPONENT HRD3"/>
    <property type="match status" value="1"/>
</dbReference>
<dbReference type="GO" id="GO:0004672">
    <property type="term" value="F:protein kinase activity"/>
    <property type="evidence" value="ECO:0007669"/>
    <property type="project" value="InterPro"/>
</dbReference>
<feature type="domain" description="Protein kinase" evidence="2">
    <location>
        <begin position="163"/>
        <end position="419"/>
    </location>
</feature>
<dbReference type="EMBL" id="MLAK01001137">
    <property type="protein sequence ID" value="OHS97103.1"/>
    <property type="molecule type" value="Genomic_DNA"/>
</dbReference>
<dbReference type="InterPro" id="IPR011990">
    <property type="entry name" value="TPR-like_helical_dom_sf"/>
</dbReference>
<evidence type="ECO:0000256" key="1">
    <source>
        <dbReference type="ARBA" id="ARBA00038101"/>
    </source>
</evidence>
<evidence type="ECO:0000313" key="4">
    <source>
        <dbReference type="Proteomes" id="UP000179807"/>
    </source>
</evidence>
<dbReference type="SUPFAM" id="SSF81901">
    <property type="entry name" value="HCP-like"/>
    <property type="match status" value="3"/>
</dbReference>
<reference evidence="3" key="1">
    <citation type="submission" date="2016-10" db="EMBL/GenBank/DDBJ databases">
        <authorList>
            <person name="Benchimol M."/>
            <person name="Almeida L.G."/>
            <person name="Vasconcelos A.T."/>
            <person name="Perreira-Neves A."/>
            <person name="Rosa I.A."/>
            <person name="Tasca T."/>
            <person name="Bogo M.R."/>
            <person name="de Souza W."/>
        </authorList>
    </citation>
    <scope>NUCLEOTIDE SEQUENCE [LARGE SCALE GENOMIC DNA]</scope>
    <source>
        <strain evidence="3">K</strain>
    </source>
</reference>
<dbReference type="Gene3D" id="1.25.40.10">
    <property type="entry name" value="Tetratricopeptide repeat domain"/>
    <property type="match status" value="2"/>
</dbReference>
<dbReference type="SUPFAM" id="SSF56112">
    <property type="entry name" value="Protein kinase-like (PK-like)"/>
    <property type="match status" value="1"/>
</dbReference>
<dbReference type="Gene3D" id="1.10.510.10">
    <property type="entry name" value="Transferase(Phosphotransferase) domain 1"/>
    <property type="match status" value="1"/>
</dbReference>
<dbReference type="PANTHER" id="PTHR11102">
    <property type="entry name" value="SEL-1-LIKE PROTEIN"/>
    <property type="match status" value="1"/>
</dbReference>
<dbReference type="PROSITE" id="PS50011">
    <property type="entry name" value="PROTEIN_KINASE_DOM"/>
    <property type="match status" value="1"/>
</dbReference>
<dbReference type="InterPro" id="IPR050767">
    <property type="entry name" value="Sel1_AlgK"/>
</dbReference>
<name>A0A1J4JFP2_9EUKA</name>
<dbReference type="Gene3D" id="3.30.200.20">
    <property type="entry name" value="Phosphorylase Kinase, domain 1"/>
    <property type="match status" value="1"/>
</dbReference>
<dbReference type="OrthoDB" id="272077at2759"/>
<dbReference type="GeneID" id="94829691"/>
<evidence type="ECO:0000313" key="3">
    <source>
        <dbReference type="EMBL" id="OHS97103.1"/>
    </source>
</evidence>
<dbReference type="InterPro" id="IPR000719">
    <property type="entry name" value="Prot_kinase_dom"/>
</dbReference>
<protein>
    <recommendedName>
        <fullName evidence="2">Protein kinase domain-containing protein</fullName>
    </recommendedName>
</protein>
<evidence type="ECO:0000259" key="2">
    <source>
        <dbReference type="PROSITE" id="PS50011"/>
    </source>
</evidence>
<keyword evidence="4" id="KW-1185">Reference proteome</keyword>